<dbReference type="InterPro" id="IPR012703">
    <property type="entry name" value="NH2EtPonate_pyrv_transaminase"/>
</dbReference>
<dbReference type="SUPFAM" id="SSF53383">
    <property type="entry name" value="PLP-dependent transferases"/>
    <property type="match status" value="1"/>
</dbReference>
<dbReference type="InterPro" id="IPR015422">
    <property type="entry name" value="PyrdxlP-dep_Trfase_small"/>
</dbReference>
<dbReference type="InterPro" id="IPR000192">
    <property type="entry name" value="Aminotrans_V_dom"/>
</dbReference>
<dbReference type="NCBIfam" id="NF010006">
    <property type="entry name" value="PRK13479.1"/>
    <property type="match status" value="1"/>
</dbReference>
<dbReference type="RefSeq" id="WP_089355557.1">
    <property type="nucleotide sequence ID" value="NZ_FZPD01000001.1"/>
</dbReference>
<evidence type="ECO:0000256" key="4">
    <source>
        <dbReference type="ARBA" id="ARBA00022898"/>
    </source>
</evidence>
<feature type="domain" description="Aminotransferase class V" evidence="10">
    <location>
        <begin position="40"/>
        <end position="329"/>
    </location>
</feature>
<organism evidence="11 12">
    <name type="scientific">Ekhidna lutea</name>
    <dbReference type="NCBI Taxonomy" id="447679"/>
    <lineage>
        <taxon>Bacteria</taxon>
        <taxon>Pseudomonadati</taxon>
        <taxon>Bacteroidota</taxon>
        <taxon>Cytophagia</taxon>
        <taxon>Cytophagales</taxon>
        <taxon>Reichenbachiellaceae</taxon>
        <taxon>Ekhidna</taxon>
    </lineage>
</organism>
<keyword evidence="12" id="KW-1185">Reference proteome</keyword>
<reference evidence="11 12" key="1">
    <citation type="submission" date="2017-06" db="EMBL/GenBank/DDBJ databases">
        <authorList>
            <person name="Kim H.J."/>
            <person name="Triplett B.A."/>
        </authorList>
    </citation>
    <scope>NUCLEOTIDE SEQUENCE [LARGE SCALE GENOMIC DNA]</scope>
    <source>
        <strain evidence="11 12">DSM 19307</strain>
    </source>
</reference>
<protein>
    <recommendedName>
        <fullName evidence="7">2-aminoethylphosphonate--pyruvate transaminase</fullName>
        <ecNumber evidence="7">2.6.1.37</ecNumber>
    </recommendedName>
    <alternativeName>
        <fullName evidence="7">2-aminoethylphosphonate aminotransferase</fullName>
    </alternativeName>
    <alternativeName>
        <fullName evidence="7">AEP transaminase</fullName>
        <shortName evidence="7">AEPT</shortName>
    </alternativeName>
</protein>
<dbReference type="Gene3D" id="3.40.640.10">
    <property type="entry name" value="Type I PLP-dependent aspartate aminotransferase-like (Major domain)"/>
    <property type="match status" value="1"/>
</dbReference>
<sequence length="363" mass="40882">MLHRKELERKILLNPGPATTSQRVKEAQLVSDICPRENEFGQVMHDICDGILKVGNGLETHRVSLFGASGTGAMEACLVSALGKNDHVLIVTNGAYGIRMKAICDGYGLKNSSLFEFGDYPDPSKIKEALSSGGYTHLAMVHHETSTGMMDPLEEVAEICKETGVKYIVDAMSSFGAYPIDLAALEIDYLFSSSNKCIHGMAGLSFVIFHKDRTEELKANGTGFYFDVYKQWDNLQKKDQLRFTPPVQTSYAFLEAIKEHEEEGLDNRWNRYQANWQKLYDGFTALGFTPFLPLEQESKILLALNLDKPGLDFNHFHDYLYENGITIYPGVIPESKTFRVAVIGDLYEEDMDYVMEKVKAYFK</sequence>
<proteinExistence type="inferred from homology"/>
<dbReference type="Gene3D" id="3.90.1150.10">
    <property type="entry name" value="Aspartate Aminotransferase, domain 1"/>
    <property type="match status" value="1"/>
</dbReference>
<keyword evidence="4 7" id="KW-0663">Pyridoxal phosphate</keyword>
<comment type="function">
    <text evidence="7">Involved in phosphonate degradation.</text>
</comment>
<comment type="catalytic activity">
    <reaction evidence="6 7">
        <text>(2-aminoethyl)phosphonate + pyruvate = phosphonoacetaldehyde + L-alanine</text>
        <dbReference type="Rhea" id="RHEA:17021"/>
        <dbReference type="ChEBI" id="CHEBI:15361"/>
        <dbReference type="ChEBI" id="CHEBI:57418"/>
        <dbReference type="ChEBI" id="CHEBI:57972"/>
        <dbReference type="ChEBI" id="CHEBI:58383"/>
        <dbReference type="EC" id="2.6.1.37"/>
    </reaction>
</comment>
<dbReference type="GO" id="GO:0047304">
    <property type="term" value="F:2-aminoethylphosphonate-pyruvate transaminase activity"/>
    <property type="evidence" value="ECO:0007669"/>
    <property type="project" value="UniProtKB-UniRule"/>
</dbReference>
<evidence type="ECO:0000256" key="1">
    <source>
        <dbReference type="ARBA" id="ARBA00001933"/>
    </source>
</evidence>
<evidence type="ECO:0000256" key="2">
    <source>
        <dbReference type="ARBA" id="ARBA00022576"/>
    </source>
</evidence>
<evidence type="ECO:0000256" key="5">
    <source>
        <dbReference type="ARBA" id="ARBA00023317"/>
    </source>
</evidence>
<dbReference type="NCBIfam" id="TIGR03301">
    <property type="entry name" value="PhnW-AepZ"/>
    <property type="match status" value="1"/>
</dbReference>
<comment type="subunit">
    <text evidence="7">Homodimer.</text>
</comment>
<dbReference type="InterPro" id="IPR015421">
    <property type="entry name" value="PyrdxlP-dep_Trfase_major"/>
</dbReference>
<dbReference type="PIRSF" id="PIRSF000524">
    <property type="entry name" value="SPT"/>
    <property type="match status" value="1"/>
</dbReference>
<evidence type="ECO:0000256" key="3">
    <source>
        <dbReference type="ARBA" id="ARBA00022679"/>
    </source>
</evidence>
<keyword evidence="3 7" id="KW-0808">Transferase</keyword>
<dbReference type="InterPro" id="IPR015424">
    <property type="entry name" value="PyrdxlP-dep_Trfase"/>
</dbReference>
<gene>
    <name evidence="7" type="primary">phnW</name>
    <name evidence="11" type="ORF">SAMN05421640_0813</name>
</gene>
<dbReference type="PANTHER" id="PTHR42778">
    <property type="entry name" value="2-AMINOETHYLPHOSPHONATE--PYRUVATE TRANSAMINASE"/>
    <property type="match status" value="1"/>
</dbReference>
<dbReference type="AlphaFoldDB" id="A0A239FSP1"/>
<dbReference type="Proteomes" id="UP000198393">
    <property type="component" value="Unassembled WGS sequence"/>
</dbReference>
<feature type="binding site" evidence="8">
    <location>
        <position position="339"/>
    </location>
    <ligand>
        <name>substrate</name>
    </ligand>
</feature>
<dbReference type="EMBL" id="FZPD01000001">
    <property type="protein sequence ID" value="SNS59839.1"/>
    <property type="molecule type" value="Genomic_DNA"/>
</dbReference>
<evidence type="ECO:0000259" key="10">
    <source>
        <dbReference type="Pfam" id="PF00266"/>
    </source>
</evidence>
<dbReference type="PANTHER" id="PTHR42778:SF1">
    <property type="entry name" value="2-AMINOETHYLPHOSPHONATE--PYRUVATE TRANSAMINASE"/>
    <property type="match status" value="1"/>
</dbReference>
<feature type="modified residue" description="N6-(pyridoxal phosphate)lysine" evidence="7 9">
    <location>
        <position position="196"/>
    </location>
</feature>
<dbReference type="OrthoDB" id="389074at2"/>
<dbReference type="HAMAP" id="MF_01376">
    <property type="entry name" value="PhnW_aminotrans_5"/>
    <property type="match status" value="1"/>
</dbReference>
<evidence type="ECO:0000256" key="8">
    <source>
        <dbReference type="PIRSR" id="PIRSR000524-1"/>
    </source>
</evidence>
<dbReference type="GO" id="GO:0019700">
    <property type="term" value="P:organic phosphonate catabolic process"/>
    <property type="evidence" value="ECO:0007669"/>
    <property type="project" value="InterPro"/>
</dbReference>
<evidence type="ECO:0000313" key="12">
    <source>
        <dbReference type="Proteomes" id="UP000198393"/>
    </source>
</evidence>
<dbReference type="EC" id="2.6.1.37" evidence="7"/>
<evidence type="ECO:0000256" key="7">
    <source>
        <dbReference type="HAMAP-Rule" id="MF_01376"/>
    </source>
</evidence>
<comment type="similarity">
    <text evidence="7">Belongs to the class-V pyridoxal-phosphate-dependent aminotransferase family. PhnW subfamily.</text>
</comment>
<comment type="cofactor">
    <cofactor evidence="1 7 9">
        <name>pyridoxal 5'-phosphate</name>
        <dbReference type="ChEBI" id="CHEBI:597326"/>
    </cofactor>
</comment>
<keyword evidence="5 7" id="KW-0670">Pyruvate</keyword>
<dbReference type="InterPro" id="IPR024169">
    <property type="entry name" value="SP_NH2Trfase/AEP_transaminase"/>
</dbReference>
<evidence type="ECO:0000313" key="11">
    <source>
        <dbReference type="EMBL" id="SNS59839.1"/>
    </source>
</evidence>
<evidence type="ECO:0000256" key="6">
    <source>
        <dbReference type="ARBA" id="ARBA00049460"/>
    </source>
</evidence>
<dbReference type="Pfam" id="PF00266">
    <property type="entry name" value="Aminotran_5"/>
    <property type="match status" value="1"/>
</dbReference>
<keyword evidence="2 7" id="KW-0032">Aminotransferase</keyword>
<evidence type="ECO:0000256" key="9">
    <source>
        <dbReference type="PIRSR" id="PIRSR000524-50"/>
    </source>
</evidence>
<accession>A0A239FSP1</accession>
<name>A0A239FSP1_EKHLU</name>